<dbReference type="Proteomes" id="UP000219546">
    <property type="component" value="Unassembled WGS sequence"/>
</dbReference>
<accession>A0A285CZ95</accession>
<organism evidence="1 2">
    <name type="scientific">Bacillus oleivorans</name>
    <dbReference type="NCBI Taxonomy" id="1448271"/>
    <lineage>
        <taxon>Bacteria</taxon>
        <taxon>Bacillati</taxon>
        <taxon>Bacillota</taxon>
        <taxon>Bacilli</taxon>
        <taxon>Bacillales</taxon>
        <taxon>Bacillaceae</taxon>
        <taxon>Bacillus</taxon>
    </lineage>
</organism>
<gene>
    <name evidence="1" type="ORF">SAMN05877753_106246</name>
</gene>
<dbReference type="RefSeq" id="WP_097159397.1">
    <property type="nucleotide sequence ID" value="NZ_JBEPMQ010000005.1"/>
</dbReference>
<sequence>MFIINKEKFSSKNGIDNLLKEIKFYLHENQLVLTNSKGVPLTEEEIENIISSNPSYKFDSISVSELETEIVNDMVDYIKRVEKNFSEISQSNNNEKIINSYIELINSMIEIVKVAEHFDIEFLTPEQINEITNKSISRIEKGDIEFIIDVMEYELIPMLFDFKENLLERQYH</sequence>
<reference evidence="1 2" key="1">
    <citation type="submission" date="2017-08" db="EMBL/GenBank/DDBJ databases">
        <authorList>
            <person name="de Groot N.N."/>
        </authorList>
    </citation>
    <scope>NUCLEOTIDE SEQUENCE [LARGE SCALE GENOMIC DNA]</scope>
    <source>
        <strain evidence="1 2">JC228</strain>
    </source>
</reference>
<name>A0A285CZ95_9BACI</name>
<evidence type="ECO:0000313" key="2">
    <source>
        <dbReference type="Proteomes" id="UP000219546"/>
    </source>
</evidence>
<evidence type="ECO:0000313" key="1">
    <source>
        <dbReference type="EMBL" id="SNX72907.1"/>
    </source>
</evidence>
<proteinExistence type="predicted"/>
<dbReference type="EMBL" id="OAOP01000006">
    <property type="protein sequence ID" value="SNX72907.1"/>
    <property type="molecule type" value="Genomic_DNA"/>
</dbReference>
<dbReference type="AlphaFoldDB" id="A0A285CZ95"/>
<protein>
    <submittedName>
        <fullName evidence="1">Uncharacterized protein</fullName>
    </submittedName>
</protein>
<keyword evidence="2" id="KW-1185">Reference proteome</keyword>